<keyword evidence="2 7" id="KW-0689">Ribosomal protein</keyword>
<dbReference type="PANTHER" id="PTHR10064:SF0">
    <property type="entry name" value="FI24544P1-RELATED"/>
    <property type="match status" value="1"/>
</dbReference>
<dbReference type="Pfam" id="PF01776">
    <property type="entry name" value="Ribosomal_L22e"/>
    <property type="match status" value="1"/>
</dbReference>
<sequence length="170" mass="19916">MSNTEKKVETKQAAPAKKPTTKAAVNQKAVRKLARDVSREPKKVTKQQAHAHHLRIVRKQRYMRFVIDCDAQAKAGIIEPAKLEHYLKTHIKVNNKTHNLSSKVKTKLNKNRVIVLARPPFSKRYLKYLTRRYLKKQVLRDWIRVVSQGHNTYKLSYYKIQQNDEGDESE</sequence>
<evidence type="ECO:0000256" key="4">
    <source>
        <dbReference type="ARBA" id="ARBA00040613"/>
    </source>
</evidence>
<proteinExistence type="inferred from homology"/>
<dbReference type="Gene3D" id="3.30.1360.210">
    <property type="match status" value="1"/>
</dbReference>
<evidence type="ECO:0000256" key="1">
    <source>
        <dbReference type="ARBA" id="ARBA00007817"/>
    </source>
</evidence>
<reference evidence="7 8" key="1">
    <citation type="journal article" date="2022" name="bioRxiv">
        <title>Genomics of Preaxostyla Flagellates Illuminates Evolutionary Transitions and the Path Towards Mitochondrial Loss.</title>
        <authorList>
            <person name="Novak L.V.F."/>
            <person name="Treitli S.C."/>
            <person name="Pyrih J."/>
            <person name="Halakuc P."/>
            <person name="Pipaliya S.V."/>
            <person name="Vacek V."/>
            <person name="Brzon O."/>
            <person name="Soukal P."/>
            <person name="Eme L."/>
            <person name="Dacks J.B."/>
            <person name="Karnkowska A."/>
            <person name="Elias M."/>
            <person name="Hampl V."/>
        </authorList>
    </citation>
    <scope>NUCLEOTIDE SEQUENCE [LARGE SCALE GENOMIC DNA]</scope>
    <source>
        <strain evidence="7">NAU3</strain>
        <tissue evidence="7">Gut</tissue>
    </source>
</reference>
<evidence type="ECO:0000313" key="8">
    <source>
        <dbReference type="Proteomes" id="UP001281761"/>
    </source>
</evidence>
<accession>A0ABQ9YKT1</accession>
<keyword evidence="8" id="KW-1185">Reference proteome</keyword>
<feature type="region of interest" description="Disordered" evidence="6">
    <location>
        <begin position="1"/>
        <end position="51"/>
    </location>
</feature>
<gene>
    <name evidence="7" type="ORF">BLNAU_898</name>
</gene>
<dbReference type="Proteomes" id="UP001281761">
    <property type="component" value="Unassembled WGS sequence"/>
</dbReference>
<keyword evidence="3" id="KW-0687">Ribonucleoprotein</keyword>
<feature type="compositionally biased region" description="Low complexity" evidence="6">
    <location>
        <begin position="11"/>
        <end position="24"/>
    </location>
</feature>
<dbReference type="GO" id="GO:0005840">
    <property type="term" value="C:ribosome"/>
    <property type="evidence" value="ECO:0007669"/>
    <property type="project" value="UniProtKB-KW"/>
</dbReference>
<evidence type="ECO:0000256" key="6">
    <source>
        <dbReference type="SAM" id="MobiDB-lite"/>
    </source>
</evidence>
<evidence type="ECO:0000313" key="7">
    <source>
        <dbReference type="EMBL" id="KAK2964367.1"/>
    </source>
</evidence>
<dbReference type="EMBL" id="JARBJD010000003">
    <property type="protein sequence ID" value="KAK2964367.1"/>
    <property type="molecule type" value="Genomic_DNA"/>
</dbReference>
<evidence type="ECO:0000256" key="3">
    <source>
        <dbReference type="ARBA" id="ARBA00023274"/>
    </source>
</evidence>
<evidence type="ECO:0000256" key="2">
    <source>
        <dbReference type="ARBA" id="ARBA00022980"/>
    </source>
</evidence>
<feature type="compositionally biased region" description="Basic and acidic residues" evidence="6">
    <location>
        <begin position="1"/>
        <end position="10"/>
    </location>
</feature>
<dbReference type="PANTHER" id="PTHR10064">
    <property type="entry name" value="60S RIBOSOMAL PROTEIN L22"/>
    <property type="match status" value="1"/>
</dbReference>
<feature type="compositionally biased region" description="Basic and acidic residues" evidence="6">
    <location>
        <begin position="33"/>
        <end position="43"/>
    </location>
</feature>
<comment type="similarity">
    <text evidence="1">Belongs to the eukaryotic ribosomal protein eL22 family.</text>
</comment>
<organism evidence="7 8">
    <name type="scientific">Blattamonas nauphoetae</name>
    <dbReference type="NCBI Taxonomy" id="2049346"/>
    <lineage>
        <taxon>Eukaryota</taxon>
        <taxon>Metamonada</taxon>
        <taxon>Preaxostyla</taxon>
        <taxon>Oxymonadida</taxon>
        <taxon>Blattamonas</taxon>
    </lineage>
</organism>
<protein>
    <recommendedName>
        <fullName evidence="4">Large ribosomal subunit protein eL22</fullName>
    </recommendedName>
    <alternativeName>
        <fullName evidence="5">60S ribosomal protein L22</fullName>
    </alternativeName>
</protein>
<name>A0ABQ9YKT1_9EUKA</name>
<evidence type="ECO:0000256" key="5">
    <source>
        <dbReference type="ARBA" id="ARBA00041214"/>
    </source>
</evidence>
<dbReference type="InterPro" id="IPR038526">
    <property type="entry name" value="Ribosomal_eL22_sf"/>
</dbReference>
<dbReference type="InterPro" id="IPR002671">
    <property type="entry name" value="Ribosomal_eL22"/>
</dbReference>
<comment type="caution">
    <text evidence="7">The sequence shown here is derived from an EMBL/GenBank/DDBJ whole genome shotgun (WGS) entry which is preliminary data.</text>
</comment>